<dbReference type="InterPro" id="IPR029044">
    <property type="entry name" value="Nucleotide-diphossugar_trans"/>
</dbReference>
<dbReference type="AlphaFoldDB" id="A0ABD5YW29"/>
<dbReference type="InterPro" id="IPR050256">
    <property type="entry name" value="Glycosyltransferase_2"/>
</dbReference>
<accession>A0ABD5YW29</accession>
<dbReference type="InterPro" id="IPR001173">
    <property type="entry name" value="Glyco_trans_2-like"/>
</dbReference>
<feature type="domain" description="Glycosyltransferase 2-like" evidence="3">
    <location>
        <begin position="84"/>
        <end position="161"/>
    </location>
</feature>
<protein>
    <submittedName>
        <fullName evidence="4">Glycosyltransferase family 2 protein</fullName>
    </submittedName>
</protein>
<dbReference type="EMBL" id="JBHTAR010000011">
    <property type="protein sequence ID" value="MFC7198885.1"/>
    <property type="molecule type" value="Genomic_DNA"/>
</dbReference>
<dbReference type="CDD" id="cd04179">
    <property type="entry name" value="DPM_DPG-synthase_like"/>
    <property type="match status" value="1"/>
</dbReference>
<feature type="transmembrane region" description="Helical" evidence="2">
    <location>
        <begin position="276"/>
        <end position="298"/>
    </location>
</feature>
<reference evidence="4" key="3">
    <citation type="submission" date="2024-09" db="EMBL/GenBank/DDBJ databases">
        <authorList>
            <person name="Sun Q."/>
        </authorList>
    </citation>
    <scope>NUCLEOTIDE SEQUENCE</scope>
    <source>
        <strain evidence="4">NBRC 114356</strain>
    </source>
</reference>
<reference evidence="6" key="2">
    <citation type="journal article" date="2019" name="Int. J. Syst. Evol. Microbiol.">
        <title>The Global Catalogue of Microorganisms (GCM) 10K type strain sequencing project: providing services to taxonomists for standard genome sequencing and annotation.</title>
        <authorList>
            <consortium name="The Broad Institute Genomics Platform"/>
            <consortium name="The Broad Institute Genome Sequencing Center for Infectious Disease"/>
            <person name="Wu L."/>
            <person name="Ma J."/>
        </authorList>
    </citation>
    <scope>NUCLEOTIDE SEQUENCE [LARGE SCALE GENOMIC DNA]</scope>
    <source>
        <strain evidence="6">XZGYJ-43</strain>
    </source>
</reference>
<keyword evidence="6" id="KW-1185">Reference proteome</keyword>
<evidence type="ECO:0000313" key="6">
    <source>
        <dbReference type="Proteomes" id="UP001596447"/>
    </source>
</evidence>
<dbReference type="RefSeq" id="WP_279528840.1">
    <property type="nucleotide sequence ID" value="NZ_CP122312.1"/>
</dbReference>
<dbReference type="Pfam" id="PF00535">
    <property type="entry name" value="Glycos_transf_2"/>
    <property type="match status" value="2"/>
</dbReference>
<evidence type="ECO:0000256" key="2">
    <source>
        <dbReference type="SAM" id="Phobius"/>
    </source>
</evidence>
<dbReference type="Gene3D" id="3.90.550.10">
    <property type="entry name" value="Spore Coat Polysaccharide Biosynthesis Protein SpsA, Chain A"/>
    <property type="match status" value="1"/>
</dbReference>
<sequence length="345" mass="37228">MYREHTVGVVVPAYNEEGFVGDVVDTVPAYVDRVYPVDDGSRDGTWREIRDRVDGPVDRDGADPVPAEPSADSMTGGGETPVADGYGRIVPLRHETNRGVGAAVKTGYRRALEDGCDIVAVMNGDGQMDPDVLDRLLDPIVDGRADYAKGDRLQSRQTCAEMSTWRLFGNGLLTMLTKGASGYWRMTDSQNGYTAIAAETLDQVDLDDLYDDYGFLNDLLTALNVRSARVANVPHTAVYGDERSDIAYSTFVPSLSLLLARNFGRRLLLRYLVFDFHPLVFCYPLGVAGLLVGGLSLVAAAGPLDGGRALLGGLLAALSFLVGAFVLLVAVVLDVHENDPLEVEP</sequence>
<keyword evidence="2" id="KW-1133">Transmembrane helix</keyword>
<feature type="region of interest" description="Disordered" evidence="1">
    <location>
        <begin position="52"/>
        <end position="80"/>
    </location>
</feature>
<dbReference type="Proteomes" id="UP001596447">
    <property type="component" value="Unassembled WGS sequence"/>
</dbReference>
<organism evidence="4 6">
    <name type="scientific">Halospeciosus flavus</name>
    <dbReference type="NCBI Taxonomy" id="3032283"/>
    <lineage>
        <taxon>Archaea</taxon>
        <taxon>Methanobacteriati</taxon>
        <taxon>Methanobacteriota</taxon>
        <taxon>Stenosarchaea group</taxon>
        <taxon>Halobacteria</taxon>
        <taxon>Halobacteriales</taxon>
        <taxon>Halobacteriaceae</taxon>
        <taxon>Halospeciosus</taxon>
    </lineage>
</organism>
<keyword evidence="2" id="KW-0812">Transmembrane</keyword>
<keyword evidence="2" id="KW-0472">Membrane</keyword>
<feature type="compositionally biased region" description="Basic and acidic residues" evidence="1">
    <location>
        <begin position="52"/>
        <end position="62"/>
    </location>
</feature>
<reference evidence="4" key="1">
    <citation type="journal article" date="2014" name="Int. J. Syst. Evol. Microbiol.">
        <title>Complete genome sequence of Corynebacterium casei LMG S-19264T (=DSM 44701T), isolated from a smear-ripened cheese.</title>
        <authorList>
            <consortium name="US DOE Joint Genome Institute (JGI-PGF)"/>
            <person name="Walter F."/>
            <person name="Albersmeier A."/>
            <person name="Kalinowski J."/>
            <person name="Ruckert C."/>
        </authorList>
    </citation>
    <scope>NUCLEOTIDE SEQUENCE [LARGE SCALE GENOMIC DNA]</scope>
    <source>
        <strain evidence="4">NBRC 114356</strain>
    </source>
</reference>
<name>A0ABD5YW29_9EURY</name>
<feature type="domain" description="Glycosyltransferase 2-like" evidence="3">
    <location>
        <begin position="9"/>
        <end position="52"/>
    </location>
</feature>
<feature type="transmembrane region" description="Helical" evidence="2">
    <location>
        <begin position="310"/>
        <end position="333"/>
    </location>
</feature>
<dbReference type="SUPFAM" id="SSF53448">
    <property type="entry name" value="Nucleotide-diphospho-sugar transferases"/>
    <property type="match status" value="1"/>
</dbReference>
<comment type="caution">
    <text evidence="4">The sequence shown here is derived from an EMBL/GenBank/DDBJ whole genome shotgun (WGS) entry which is preliminary data.</text>
</comment>
<dbReference type="EMBL" id="JBHTAR010000002">
    <property type="protein sequence ID" value="MFC7198036.1"/>
    <property type="molecule type" value="Genomic_DNA"/>
</dbReference>
<dbReference type="PANTHER" id="PTHR48090">
    <property type="entry name" value="UNDECAPRENYL-PHOSPHATE 4-DEOXY-4-FORMAMIDO-L-ARABINOSE TRANSFERASE-RELATED"/>
    <property type="match status" value="1"/>
</dbReference>
<proteinExistence type="predicted"/>
<evidence type="ECO:0000313" key="5">
    <source>
        <dbReference type="EMBL" id="MFC7198885.1"/>
    </source>
</evidence>
<dbReference type="PANTHER" id="PTHR48090:SF7">
    <property type="entry name" value="RFBJ PROTEIN"/>
    <property type="match status" value="1"/>
</dbReference>
<evidence type="ECO:0000256" key="1">
    <source>
        <dbReference type="SAM" id="MobiDB-lite"/>
    </source>
</evidence>
<evidence type="ECO:0000259" key="3">
    <source>
        <dbReference type="Pfam" id="PF00535"/>
    </source>
</evidence>
<evidence type="ECO:0000313" key="4">
    <source>
        <dbReference type="EMBL" id="MFC7198036.1"/>
    </source>
</evidence>
<gene>
    <name evidence="4" type="ORF">ACFQJ9_00730</name>
    <name evidence="5" type="ORF">ACFQJ9_05520</name>
</gene>